<evidence type="ECO:0000313" key="1">
    <source>
        <dbReference type="EMBL" id="GKV48551.1"/>
    </source>
</evidence>
<accession>A0AAV5MIB3</accession>
<organism evidence="1 2">
    <name type="scientific">Rubroshorea leprosula</name>
    <dbReference type="NCBI Taxonomy" id="152421"/>
    <lineage>
        <taxon>Eukaryota</taxon>
        <taxon>Viridiplantae</taxon>
        <taxon>Streptophyta</taxon>
        <taxon>Embryophyta</taxon>
        <taxon>Tracheophyta</taxon>
        <taxon>Spermatophyta</taxon>
        <taxon>Magnoliopsida</taxon>
        <taxon>eudicotyledons</taxon>
        <taxon>Gunneridae</taxon>
        <taxon>Pentapetalae</taxon>
        <taxon>rosids</taxon>
        <taxon>malvids</taxon>
        <taxon>Malvales</taxon>
        <taxon>Dipterocarpaceae</taxon>
        <taxon>Rubroshorea</taxon>
    </lineage>
</organism>
<dbReference type="Proteomes" id="UP001054252">
    <property type="component" value="Unassembled WGS sequence"/>
</dbReference>
<name>A0AAV5MIB3_9ROSI</name>
<evidence type="ECO:0000313" key="2">
    <source>
        <dbReference type="Proteomes" id="UP001054252"/>
    </source>
</evidence>
<comment type="caution">
    <text evidence="1">The sequence shown here is derived from an EMBL/GenBank/DDBJ whole genome shotgun (WGS) entry which is preliminary data.</text>
</comment>
<sequence>MSHEVTDCLCWDDLFPLLPLFGLVKERKMSGGGVNKIRWRCEQNQGRSVMLCCFCLGCFCLGRFCLGCFCLGRFCLGR</sequence>
<dbReference type="AlphaFoldDB" id="A0AAV5MIB3"/>
<protein>
    <submittedName>
        <fullName evidence="1">Uncharacterized protein</fullName>
    </submittedName>
</protein>
<reference evidence="1 2" key="1">
    <citation type="journal article" date="2021" name="Commun. Biol.">
        <title>The genome of Shorea leprosula (Dipterocarpaceae) highlights the ecological relevance of drought in aseasonal tropical rainforests.</title>
        <authorList>
            <person name="Ng K.K.S."/>
            <person name="Kobayashi M.J."/>
            <person name="Fawcett J.A."/>
            <person name="Hatakeyama M."/>
            <person name="Paape T."/>
            <person name="Ng C.H."/>
            <person name="Ang C.C."/>
            <person name="Tnah L.H."/>
            <person name="Lee C.T."/>
            <person name="Nishiyama T."/>
            <person name="Sese J."/>
            <person name="O'Brien M.J."/>
            <person name="Copetti D."/>
            <person name="Mohd Noor M.I."/>
            <person name="Ong R.C."/>
            <person name="Putra M."/>
            <person name="Sireger I.Z."/>
            <person name="Indrioko S."/>
            <person name="Kosugi Y."/>
            <person name="Izuno A."/>
            <person name="Isagi Y."/>
            <person name="Lee S.L."/>
            <person name="Shimizu K.K."/>
        </authorList>
    </citation>
    <scope>NUCLEOTIDE SEQUENCE [LARGE SCALE GENOMIC DNA]</scope>
    <source>
        <strain evidence="1">214</strain>
    </source>
</reference>
<proteinExistence type="predicted"/>
<keyword evidence="2" id="KW-1185">Reference proteome</keyword>
<dbReference type="EMBL" id="BPVZ01000261">
    <property type="protein sequence ID" value="GKV48551.1"/>
    <property type="molecule type" value="Genomic_DNA"/>
</dbReference>
<gene>
    <name evidence="1" type="ORF">SLEP1_g55352</name>
</gene>